<dbReference type="GO" id="GO:0005524">
    <property type="term" value="F:ATP binding"/>
    <property type="evidence" value="ECO:0007669"/>
    <property type="project" value="UniProtKB-KW"/>
</dbReference>
<keyword evidence="1" id="KW-0067">ATP-binding</keyword>
<dbReference type="Proteomes" id="UP000305222">
    <property type="component" value="Unassembled WGS sequence"/>
</dbReference>
<reference evidence="1 2" key="1">
    <citation type="journal article" date="2019" name="Environ. Microbiol.">
        <title>An active ?-lactamase is a part of an orchestrated cell wall stress resistance network of Bacillus subtilis and related rhizosphere species.</title>
        <authorList>
            <person name="Bucher T."/>
            <person name="Keren-Paz A."/>
            <person name="Hausser J."/>
            <person name="Olender T."/>
            <person name="Cytryn E."/>
            <person name="Kolodkin-Gal I."/>
        </authorList>
    </citation>
    <scope>NUCLEOTIDE SEQUENCE [LARGE SCALE GENOMIC DNA]</scope>
    <source>
        <strain evidence="1 2">I5</strain>
    </source>
</reference>
<dbReference type="AlphaFoldDB" id="A0A4U3A094"/>
<name>A0A4U3A094_9BACI</name>
<accession>A0A4U3A094</accession>
<sequence>VIVSHDRYFLEKTTNTKLVFVNNTIQKQLEEPTKTRDEIEELRLTLETERQEVLGKLSFLTSKDKEYKELDERFMELTKQIKAL</sequence>
<comment type="caution">
    <text evidence="1">The sequence shown here is derived from an EMBL/GenBank/DDBJ whole genome shotgun (WGS) entry which is preliminary data.</text>
</comment>
<proteinExistence type="predicted"/>
<dbReference type="EMBL" id="SZON01003257">
    <property type="protein sequence ID" value="TKI81054.1"/>
    <property type="molecule type" value="Genomic_DNA"/>
</dbReference>
<evidence type="ECO:0000313" key="2">
    <source>
        <dbReference type="Proteomes" id="UP000305222"/>
    </source>
</evidence>
<evidence type="ECO:0000313" key="1">
    <source>
        <dbReference type="EMBL" id="TKI81054.1"/>
    </source>
</evidence>
<organism evidence="1 2">
    <name type="scientific">Bacillus wiedmannii</name>
    <dbReference type="NCBI Taxonomy" id="1890302"/>
    <lineage>
        <taxon>Bacteria</taxon>
        <taxon>Bacillati</taxon>
        <taxon>Bacillota</taxon>
        <taxon>Bacilli</taxon>
        <taxon>Bacillales</taxon>
        <taxon>Bacillaceae</taxon>
        <taxon>Bacillus</taxon>
        <taxon>Bacillus cereus group</taxon>
    </lineage>
</organism>
<feature type="non-terminal residue" evidence="1">
    <location>
        <position position="1"/>
    </location>
</feature>
<keyword evidence="1" id="KW-0547">Nucleotide-binding</keyword>
<protein>
    <submittedName>
        <fullName evidence="1">ABC transporter ATP-binding protein</fullName>
    </submittedName>
</protein>
<gene>
    <name evidence="1" type="ORF">FC699_34290</name>
</gene>